<evidence type="ECO:0000256" key="1">
    <source>
        <dbReference type="ARBA" id="ARBA00004442"/>
    </source>
</evidence>
<evidence type="ECO:0000256" key="2">
    <source>
        <dbReference type="ARBA" id="ARBA00023136"/>
    </source>
</evidence>
<dbReference type="InterPro" id="IPR006690">
    <property type="entry name" value="OMPA-like_CS"/>
</dbReference>
<organism evidence="7 8">
    <name type="scientific">Neisseria elongata subsp. glycolytica ATCC 29315</name>
    <dbReference type="NCBI Taxonomy" id="546263"/>
    <lineage>
        <taxon>Bacteria</taxon>
        <taxon>Pseudomonadati</taxon>
        <taxon>Pseudomonadota</taxon>
        <taxon>Betaproteobacteria</taxon>
        <taxon>Neisseriales</taxon>
        <taxon>Neisseriaceae</taxon>
        <taxon>Neisseria</taxon>
    </lineage>
</organism>
<evidence type="ECO:0000256" key="5">
    <source>
        <dbReference type="SAM" id="SignalP"/>
    </source>
</evidence>
<accession>D4DT22</accession>
<dbReference type="PROSITE" id="PS01068">
    <property type="entry name" value="OMPA_1"/>
    <property type="match status" value="1"/>
</dbReference>
<evidence type="ECO:0000259" key="6">
    <source>
        <dbReference type="PROSITE" id="PS51123"/>
    </source>
</evidence>
<keyword evidence="2 4" id="KW-0472">Membrane</keyword>
<name>D4DT22_NEIEG</name>
<dbReference type="InterPro" id="IPR050330">
    <property type="entry name" value="Bact_OuterMem_StrucFunc"/>
</dbReference>
<feature type="signal peptide" evidence="5">
    <location>
        <begin position="1"/>
        <end position="22"/>
    </location>
</feature>
<feature type="chain" id="PRO_5003056080" evidence="5">
    <location>
        <begin position="23"/>
        <end position="271"/>
    </location>
</feature>
<dbReference type="PRINTS" id="PR01021">
    <property type="entry name" value="OMPADOMAIN"/>
</dbReference>
<dbReference type="STRING" id="546263.NELON_10950"/>
<reference evidence="7 8" key="1">
    <citation type="submission" date="2010-02" db="EMBL/GenBank/DDBJ databases">
        <authorList>
            <person name="Weinstock G."/>
            <person name="Sodergren E."/>
            <person name="Clifton S."/>
            <person name="Fulton L."/>
            <person name="Fulton B."/>
            <person name="Courtney L."/>
            <person name="Fronick C."/>
            <person name="Harrison M."/>
            <person name="Strong C."/>
            <person name="Farmer C."/>
            <person name="Delahaunty K."/>
            <person name="Markovic C."/>
            <person name="Hall O."/>
            <person name="Minx P."/>
            <person name="Tomlinson C."/>
            <person name="Mitreva M."/>
            <person name="Nelson J."/>
            <person name="Hou S."/>
            <person name="Wollam A."/>
            <person name="Pepin K.H."/>
            <person name="Johnson M."/>
            <person name="Bhonagiri V."/>
            <person name="Zhang X."/>
            <person name="Suruliraj S."/>
            <person name="Warren W."/>
            <person name="Chinwalla A."/>
            <person name="Mardis E.R."/>
            <person name="Wilson R.K."/>
        </authorList>
    </citation>
    <scope>NUCLEOTIDE SEQUENCE [LARGE SCALE GENOMIC DNA]</scope>
    <source>
        <strain evidence="7 8">ATCC 29315</strain>
    </source>
</reference>
<gene>
    <name evidence="7" type="ORF">NEIELOOT_02220</name>
</gene>
<evidence type="ECO:0000256" key="4">
    <source>
        <dbReference type="PROSITE-ProRule" id="PRU00473"/>
    </source>
</evidence>
<evidence type="ECO:0000313" key="7">
    <source>
        <dbReference type="EMBL" id="EFE49023.1"/>
    </source>
</evidence>
<sequence>MTKQLKLGALIVAAIASANTLAASEPHTKHGYVVSRESQEIVRNNYEECWKTTYFDKETQGRVECGDAVAQAPAAPEYVDETVSLSAKTLFNFDKDNLRPQAIETLNSLAARLSDANVQAVRVEGHTDFMGSEQYNQALSERRANAVANYLVNQGVPAGKISAVGLGESQAQMTATCEAEVSKLGKKVSKAKKRAALIACIEPDRRVDVKIRSLVQNKFLPVPKPLVSVLLVTATGCLAKDQTSTVTLVGKMIFENPAILRGFFIITPGAV</sequence>
<dbReference type="InterPro" id="IPR006665">
    <property type="entry name" value="OmpA-like"/>
</dbReference>
<dbReference type="InterPro" id="IPR036737">
    <property type="entry name" value="OmpA-like_sf"/>
</dbReference>
<dbReference type="AlphaFoldDB" id="D4DT22"/>
<dbReference type="GO" id="GO:0009279">
    <property type="term" value="C:cell outer membrane"/>
    <property type="evidence" value="ECO:0007669"/>
    <property type="project" value="UniProtKB-SubCell"/>
</dbReference>
<dbReference type="PROSITE" id="PS51123">
    <property type="entry name" value="OMPA_2"/>
    <property type="match status" value="1"/>
</dbReference>
<dbReference type="InterPro" id="IPR006664">
    <property type="entry name" value="OMP_bac"/>
</dbReference>
<dbReference type="EMBL" id="ADBF01000229">
    <property type="protein sequence ID" value="EFE49023.1"/>
    <property type="molecule type" value="Genomic_DNA"/>
</dbReference>
<dbReference type="Pfam" id="PF00691">
    <property type="entry name" value="OmpA"/>
    <property type="match status" value="1"/>
</dbReference>
<feature type="domain" description="OmpA-like" evidence="6">
    <location>
        <begin position="78"/>
        <end position="215"/>
    </location>
</feature>
<evidence type="ECO:0000256" key="3">
    <source>
        <dbReference type="ARBA" id="ARBA00023237"/>
    </source>
</evidence>
<comment type="caution">
    <text evidence="7">The sequence shown here is derived from an EMBL/GenBank/DDBJ whole genome shotgun (WGS) entry which is preliminary data.</text>
</comment>
<dbReference type="Gene3D" id="3.30.1330.60">
    <property type="entry name" value="OmpA-like domain"/>
    <property type="match status" value="1"/>
</dbReference>
<evidence type="ECO:0000313" key="8">
    <source>
        <dbReference type="Proteomes" id="UP000005536"/>
    </source>
</evidence>
<proteinExistence type="predicted"/>
<dbReference type="PANTHER" id="PTHR30329:SF21">
    <property type="entry name" value="LIPOPROTEIN YIAD-RELATED"/>
    <property type="match status" value="1"/>
</dbReference>
<dbReference type="SUPFAM" id="SSF103088">
    <property type="entry name" value="OmpA-like"/>
    <property type="match status" value="1"/>
</dbReference>
<dbReference type="CDD" id="cd07185">
    <property type="entry name" value="OmpA_C-like"/>
    <property type="match status" value="1"/>
</dbReference>
<protein>
    <submittedName>
        <fullName evidence="7">OmpA family protein</fullName>
    </submittedName>
</protein>
<dbReference type="Proteomes" id="UP000005536">
    <property type="component" value="Unassembled WGS sequence"/>
</dbReference>
<comment type="subcellular location">
    <subcellularLocation>
        <location evidence="1">Cell outer membrane</location>
    </subcellularLocation>
</comment>
<dbReference type="PANTHER" id="PTHR30329">
    <property type="entry name" value="STATOR ELEMENT OF FLAGELLAR MOTOR COMPLEX"/>
    <property type="match status" value="1"/>
</dbReference>
<keyword evidence="5" id="KW-0732">Signal</keyword>
<keyword evidence="3" id="KW-0998">Cell outer membrane</keyword>